<organism evidence="2 3">
    <name type="scientific">Leptospira santarosai str. MOR084</name>
    <dbReference type="NCBI Taxonomy" id="1049984"/>
    <lineage>
        <taxon>Bacteria</taxon>
        <taxon>Pseudomonadati</taxon>
        <taxon>Spirochaetota</taxon>
        <taxon>Spirochaetia</taxon>
        <taxon>Leptospirales</taxon>
        <taxon>Leptospiraceae</taxon>
        <taxon>Leptospira</taxon>
    </lineage>
</organism>
<feature type="region of interest" description="Disordered" evidence="1">
    <location>
        <begin position="95"/>
        <end position="118"/>
    </location>
</feature>
<sequence length="663" mass="69572">MGVGYGPATVNLGISERGGTTVDLGLKKGGFNAGLSYNSKTGSVSGNVGLEIAKGSSLGISYNEGDGFGASISKSLDNGVNGSLSWSEKGGLGGSIGYEAPGDENQPKNSLANQMKGAGGSLSFNQRDGVSASVSASGGVNAGNWSQSGGFQANTNFLADQWKADYQTKQGEIEALQSQGLSKEQATAILDARAQEESKAAQNKNNSEQGASNIAAAGISTQRREGEDGDSADPVDQRINQLKRELSEGISLADGNGTMSDVGGSGLAGAAKELSKKMAELQQLEGHKATMAANRSEKPGILGSLGERFSNLVTGNGFNTNASLNSGPVKIVSGTGGGKPGSEIIEDSNGKLYQRQTNKGKTEWVEVNPATMNPQRHAEGQALMAQGAANNDLAAYSKGLAMTKGYGWNDNGLNMVGIRVPVDSQNAIHDDYMLAINKGKLEGVYFASTQPGQKSYNGSAALGGVGEISTGHFNMVGVDKTSGTWKHAYLAGMADGTVPGARDANADGNHSAAERSMENLKKMTEVFIHQGGNDVVKFSRDDKTKTIIADYVPGKVGGISQGCQVPIQSYYHNAQTGQNEVFSTSGLNKMAGQHGSFNSMETLFKNNPKFGYSVINSSDYTSGMMNQLNDLRSNAKEEFMQAETQNYLNKKPQYKDYSVQFNR</sequence>
<dbReference type="AlphaFoldDB" id="A0A0E2BDW4"/>
<evidence type="ECO:0000256" key="1">
    <source>
        <dbReference type="SAM" id="MobiDB-lite"/>
    </source>
</evidence>
<evidence type="ECO:0000313" key="3">
    <source>
        <dbReference type="Proteomes" id="UP000006329"/>
    </source>
</evidence>
<dbReference type="EMBL" id="AHON02000050">
    <property type="protein sequence ID" value="EKO33553.1"/>
    <property type="molecule type" value="Genomic_DNA"/>
</dbReference>
<protein>
    <submittedName>
        <fullName evidence="2">Uncharacterized protein</fullName>
    </submittedName>
</protein>
<accession>A0A0E2BDW4</accession>
<keyword evidence="3" id="KW-1185">Reference proteome</keyword>
<dbReference type="Proteomes" id="UP000006329">
    <property type="component" value="Unassembled WGS sequence"/>
</dbReference>
<proteinExistence type="predicted"/>
<comment type="caution">
    <text evidence="2">The sequence shown here is derived from an EMBL/GenBank/DDBJ whole genome shotgun (WGS) entry which is preliminary data.</text>
</comment>
<feature type="region of interest" description="Disordered" evidence="1">
    <location>
        <begin position="193"/>
        <end position="212"/>
    </location>
</feature>
<gene>
    <name evidence="2" type="ORF">LEP1GSC179_1913</name>
</gene>
<feature type="compositionally biased region" description="Polar residues" evidence="1">
    <location>
        <begin position="200"/>
        <end position="212"/>
    </location>
</feature>
<name>A0A0E2BDW4_9LEPT</name>
<reference evidence="2" key="1">
    <citation type="submission" date="2012-10" db="EMBL/GenBank/DDBJ databases">
        <authorList>
            <person name="Harkins D.M."/>
            <person name="Durkin A.S."/>
            <person name="Brinkac L.M."/>
            <person name="Haft D.H."/>
            <person name="Selengut J.D."/>
            <person name="Sanka R."/>
            <person name="DePew J."/>
            <person name="Purushe J."/>
            <person name="Matthias M.A."/>
            <person name="Vinetz J.M."/>
            <person name="Sutton G.G."/>
            <person name="Nierman W.C."/>
            <person name="Fouts D.E."/>
        </authorList>
    </citation>
    <scope>NUCLEOTIDE SEQUENCE [LARGE SCALE GENOMIC DNA]</scope>
    <source>
        <strain evidence="2">MOR084</strain>
    </source>
</reference>
<evidence type="ECO:0000313" key="2">
    <source>
        <dbReference type="EMBL" id="EKO33553.1"/>
    </source>
</evidence>